<reference evidence="1 2" key="1">
    <citation type="submission" date="2024-06" db="EMBL/GenBank/DDBJ databases">
        <title>Sorghum-associated microbial communities from plants grown in Nebraska, USA.</title>
        <authorList>
            <person name="Schachtman D."/>
        </authorList>
    </citation>
    <scope>NUCLEOTIDE SEQUENCE [LARGE SCALE GENOMIC DNA]</scope>
    <source>
        <strain evidence="1 2">1757</strain>
    </source>
</reference>
<evidence type="ECO:0000313" key="1">
    <source>
        <dbReference type="EMBL" id="MET4567706.1"/>
    </source>
</evidence>
<comment type="caution">
    <text evidence="1">The sequence shown here is derived from an EMBL/GenBank/DDBJ whole genome shotgun (WGS) entry which is preliminary data.</text>
</comment>
<name>A0ABV2PRQ8_9GAMM</name>
<protein>
    <recommendedName>
        <fullName evidence="3">EAL domain-containing protein</fullName>
    </recommendedName>
</protein>
<accession>A0ABV2PRQ8</accession>
<organism evidence="1 2">
    <name type="scientific">Rhodanobacter soli</name>
    <dbReference type="NCBI Taxonomy" id="590609"/>
    <lineage>
        <taxon>Bacteria</taxon>
        <taxon>Pseudomonadati</taxon>
        <taxon>Pseudomonadota</taxon>
        <taxon>Gammaproteobacteria</taxon>
        <taxon>Lysobacterales</taxon>
        <taxon>Rhodanobacteraceae</taxon>
        <taxon>Rhodanobacter</taxon>
    </lineage>
</organism>
<gene>
    <name evidence="1" type="ORF">ABIE04_000033</name>
</gene>
<evidence type="ECO:0000313" key="2">
    <source>
        <dbReference type="Proteomes" id="UP001549251"/>
    </source>
</evidence>
<dbReference type="Proteomes" id="UP001549251">
    <property type="component" value="Unassembled WGS sequence"/>
</dbReference>
<proteinExistence type="predicted"/>
<evidence type="ECO:0008006" key="3">
    <source>
        <dbReference type="Google" id="ProtNLM"/>
    </source>
</evidence>
<sequence length="82" mass="9301">MRHNPVVLDDQAVQVAFLPFDEIQRGHCVETGLRHALQMQLVQDQKSTSFLDAFIEFSHHLHMSFPGALSPSFLHAVAMIYP</sequence>
<dbReference type="EMBL" id="JBEPSD010000001">
    <property type="protein sequence ID" value="MET4567706.1"/>
    <property type="molecule type" value="Genomic_DNA"/>
</dbReference>
<keyword evidence="2" id="KW-1185">Reference proteome</keyword>